<dbReference type="PANTHER" id="PTHR38839">
    <property type="entry name" value="TRANSCRIPTIONAL REGULATOR WHID-RELATED"/>
    <property type="match status" value="1"/>
</dbReference>
<evidence type="ECO:0000256" key="4">
    <source>
        <dbReference type="ARBA" id="ARBA00022723"/>
    </source>
</evidence>
<reference evidence="14" key="1">
    <citation type="journal article" date="2019" name="Int. J. Syst. Evol. Microbiol.">
        <title>The Global Catalogue of Microorganisms (GCM) 10K type strain sequencing project: providing services to taxonomists for standard genome sequencing and annotation.</title>
        <authorList>
            <consortium name="The Broad Institute Genomics Platform"/>
            <consortium name="The Broad Institute Genome Sequencing Center for Infectious Disease"/>
            <person name="Wu L."/>
            <person name="Ma J."/>
        </authorList>
    </citation>
    <scope>NUCLEOTIDE SEQUENCE [LARGE SCALE GENOMIC DNA]</scope>
    <source>
        <strain evidence="14">CGMCC 4.7317</strain>
    </source>
</reference>
<evidence type="ECO:0000313" key="14">
    <source>
        <dbReference type="Proteomes" id="UP001596138"/>
    </source>
</evidence>
<comment type="caution">
    <text evidence="13">The sequence shown here is derived from an EMBL/GenBank/DDBJ whole genome shotgun (WGS) entry which is preliminary data.</text>
</comment>
<evidence type="ECO:0000256" key="1">
    <source>
        <dbReference type="ARBA" id="ARBA00004496"/>
    </source>
</evidence>
<evidence type="ECO:0000256" key="2">
    <source>
        <dbReference type="ARBA" id="ARBA00006597"/>
    </source>
</evidence>
<dbReference type="Pfam" id="PF02467">
    <property type="entry name" value="Whib"/>
    <property type="match status" value="1"/>
</dbReference>
<keyword evidence="7 11" id="KW-0805">Transcription regulation</keyword>
<keyword evidence="6 11" id="KW-0411">Iron-sulfur</keyword>
<keyword evidence="9 11" id="KW-1015">Disulfide bond</keyword>
<keyword evidence="4 11" id="KW-0479">Metal-binding</keyword>
<feature type="binding site" evidence="11">
    <location>
        <position position="55"/>
    </location>
    <ligand>
        <name>[4Fe-4S] cluster</name>
        <dbReference type="ChEBI" id="CHEBI:49883"/>
    </ligand>
</feature>
<comment type="PTM">
    <text evidence="11">The Fe-S cluster can be nitrosylated by nitric oxide (NO).</text>
</comment>
<dbReference type="RefSeq" id="WP_386764910.1">
    <property type="nucleotide sequence ID" value="NZ_JBHSTI010000008.1"/>
</dbReference>
<sequence length="144" mass="15464">MSMTFDLTTALGTAAGFDVSTPCRSYDPDLWFAERPDDVALAQELCGDCALRAACLAGALERREPWGVWGGELFEHGRVVARKRRPGRPRKDDALRRRAAEDALAARLAEISTELTTDGGLDADLVDELFEGCAVPAQRGGAAA</sequence>
<protein>
    <recommendedName>
        <fullName evidence="11">Transcriptional regulator WhiB</fullName>
    </recommendedName>
</protein>
<dbReference type="Proteomes" id="UP001596138">
    <property type="component" value="Unassembled WGS sequence"/>
</dbReference>
<organism evidence="13 14">
    <name type="scientific">Longivirga aurantiaca</name>
    <dbReference type="NCBI Taxonomy" id="1837743"/>
    <lineage>
        <taxon>Bacteria</taxon>
        <taxon>Bacillati</taxon>
        <taxon>Actinomycetota</taxon>
        <taxon>Actinomycetes</taxon>
        <taxon>Sporichthyales</taxon>
        <taxon>Sporichthyaceae</taxon>
        <taxon>Longivirga</taxon>
    </lineage>
</organism>
<evidence type="ECO:0000256" key="3">
    <source>
        <dbReference type="ARBA" id="ARBA00022485"/>
    </source>
</evidence>
<evidence type="ECO:0000259" key="12">
    <source>
        <dbReference type="PROSITE" id="PS51674"/>
    </source>
</evidence>
<evidence type="ECO:0000256" key="5">
    <source>
        <dbReference type="ARBA" id="ARBA00023004"/>
    </source>
</evidence>
<feature type="domain" description="4Fe-4S Wbl-type" evidence="12">
    <location>
        <begin position="22"/>
        <end position="79"/>
    </location>
</feature>
<keyword evidence="8 11" id="KW-0238">DNA-binding</keyword>
<dbReference type="HAMAP" id="MF_01479">
    <property type="entry name" value="WhiB"/>
    <property type="match status" value="1"/>
</dbReference>
<dbReference type="EMBL" id="JBHSTI010000008">
    <property type="protein sequence ID" value="MFC6237530.1"/>
    <property type="molecule type" value="Genomic_DNA"/>
</dbReference>
<dbReference type="PANTHER" id="PTHR38839:SF2">
    <property type="entry name" value="TRANSCRIPTIONAL REGULATOR WHIB7-RELATED"/>
    <property type="match status" value="1"/>
</dbReference>
<keyword evidence="5 11" id="KW-0408">Iron</keyword>
<keyword evidence="11" id="KW-0963">Cytoplasm</keyword>
<feature type="binding site" evidence="11">
    <location>
        <position position="46"/>
    </location>
    <ligand>
        <name>[4Fe-4S] cluster</name>
        <dbReference type="ChEBI" id="CHEBI:49883"/>
    </ligand>
</feature>
<evidence type="ECO:0000313" key="13">
    <source>
        <dbReference type="EMBL" id="MFC6237530.1"/>
    </source>
</evidence>
<name>A0ABW1SZU0_9ACTN</name>
<evidence type="ECO:0000256" key="10">
    <source>
        <dbReference type="ARBA" id="ARBA00023163"/>
    </source>
</evidence>
<comment type="cofactor">
    <cofactor evidence="11">
        <name>[4Fe-4S] cluster</name>
        <dbReference type="ChEBI" id="CHEBI:49883"/>
    </cofactor>
    <text evidence="11">Binds 1 [4Fe-4S] cluster per subunit. Following nitrosylation of the [4Fe-4S] cluster binds 1 [4Fe-8(NO)] cluster per subunit.</text>
</comment>
<evidence type="ECO:0000256" key="8">
    <source>
        <dbReference type="ARBA" id="ARBA00023125"/>
    </source>
</evidence>
<dbReference type="InterPro" id="IPR003482">
    <property type="entry name" value="Whib"/>
</dbReference>
<comment type="PTM">
    <text evidence="11">Upon Fe-S cluster removal intramolecular disulfide bonds are formed.</text>
</comment>
<keyword evidence="14" id="KW-1185">Reference proteome</keyword>
<keyword evidence="10 11" id="KW-0804">Transcription</keyword>
<proteinExistence type="inferred from homology"/>
<gene>
    <name evidence="11" type="primary">whiB</name>
    <name evidence="13" type="ORF">ACFQGU_06545</name>
</gene>
<dbReference type="InterPro" id="IPR034768">
    <property type="entry name" value="4FE4S_WBL"/>
</dbReference>
<comment type="function">
    <text evidence="11">Acts as a transcriptional regulator. Probably redox-responsive. The apo- but not holo-form probably binds DNA.</text>
</comment>
<dbReference type="PROSITE" id="PS51674">
    <property type="entry name" value="4FE4S_WBL"/>
    <property type="match status" value="1"/>
</dbReference>
<feature type="binding site" evidence="11">
    <location>
        <position position="49"/>
    </location>
    <ligand>
        <name>[4Fe-4S] cluster</name>
        <dbReference type="ChEBI" id="CHEBI:49883"/>
    </ligand>
</feature>
<comment type="subcellular location">
    <subcellularLocation>
        <location evidence="1 11">Cytoplasm</location>
    </subcellularLocation>
</comment>
<keyword evidence="3 11" id="KW-0004">4Fe-4S</keyword>
<evidence type="ECO:0000256" key="11">
    <source>
        <dbReference type="HAMAP-Rule" id="MF_01479"/>
    </source>
</evidence>
<feature type="binding site" evidence="11">
    <location>
        <position position="23"/>
    </location>
    <ligand>
        <name>[4Fe-4S] cluster</name>
        <dbReference type="ChEBI" id="CHEBI:49883"/>
    </ligand>
</feature>
<comment type="similarity">
    <text evidence="2 11">Belongs to the WhiB family.</text>
</comment>
<accession>A0ABW1SZU0</accession>
<evidence type="ECO:0000256" key="6">
    <source>
        <dbReference type="ARBA" id="ARBA00023014"/>
    </source>
</evidence>
<evidence type="ECO:0000256" key="9">
    <source>
        <dbReference type="ARBA" id="ARBA00023157"/>
    </source>
</evidence>
<evidence type="ECO:0000256" key="7">
    <source>
        <dbReference type="ARBA" id="ARBA00023015"/>
    </source>
</evidence>